<sequence length="619" mass="70571">MSDAHERFFNIQELVHHVTLFLSDQDVGRLALTNWRLNEQCTPKIYRTIDVVSHRPETHLFQSIPGLQALARNIRHLRSISIRVSELAYYYNCVLTLEEMTSLNANDDNDDKVISRPAWLPPPDIRTCQFIAMPLMTRLTRLTVYPAIPTSPTYSLPSVDDSQATLAQLCWLIYSNPGLTHLNLHSVPIWSGFGERLFGDVIAGLSRLKQLEIWIICKSGHRLQLGSRVIFSCQPSIQVIVMHFLESEPGDNDLRDSVEKSRNMAAIARAHEPLINLEELIVKGSLDWASTSSVRSIFAHCPNIRKLNVPFIPHLRSSTSMGEFVGSKCRKIKDLTYDVHELGEFDDLPFTVLNTLPAQQLIHFTYKGFFNNTVLTGATIALQRHSTTLRSIRLINDSSLRRISLAIIFRECINLDLLSIPCYDGIGHYIDLTDAVKHPWGCTRLTLLHLGISECELPYNPLYPPYYYRSYPISLSDEEAQHFSRLECLYSQIGKLTQMKHLTLNMVKLDQDGLVARIDAMSWFPAMLSLGCFFSGQPGYLHLLSGLEQLETFSGSIRADTEEAQCTIYCPEMVWMNDHWPHLRLGTFFASEEDVSAPFRWLLNIRDEDQDPLMLGVYL</sequence>
<dbReference type="AlphaFoldDB" id="A0A9P5RXU4"/>
<dbReference type="EMBL" id="JAAAUQ010000597">
    <property type="protein sequence ID" value="KAF9148913.1"/>
    <property type="molecule type" value="Genomic_DNA"/>
</dbReference>
<proteinExistence type="predicted"/>
<dbReference type="Gene3D" id="3.80.10.10">
    <property type="entry name" value="Ribonuclease Inhibitor"/>
    <property type="match status" value="1"/>
</dbReference>
<accession>A0A9P5RXU4</accession>
<dbReference type="SUPFAM" id="SSF52047">
    <property type="entry name" value="RNI-like"/>
    <property type="match status" value="1"/>
</dbReference>
<evidence type="ECO:0000313" key="1">
    <source>
        <dbReference type="EMBL" id="KAF9148913.1"/>
    </source>
</evidence>
<comment type="caution">
    <text evidence="1">The sequence shown here is derived from an EMBL/GenBank/DDBJ whole genome shotgun (WGS) entry which is preliminary data.</text>
</comment>
<dbReference type="Proteomes" id="UP000748756">
    <property type="component" value="Unassembled WGS sequence"/>
</dbReference>
<dbReference type="InterPro" id="IPR032675">
    <property type="entry name" value="LRR_dom_sf"/>
</dbReference>
<dbReference type="OrthoDB" id="2359770at2759"/>
<name>A0A9P5RXU4_9FUNG</name>
<protein>
    <submittedName>
        <fullName evidence="1">Uncharacterized protein</fullName>
    </submittedName>
</protein>
<gene>
    <name evidence="1" type="ORF">BG015_009314</name>
</gene>
<evidence type="ECO:0000313" key="2">
    <source>
        <dbReference type="Proteomes" id="UP000748756"/>
    </source>
</evidence>
<reference evidence="1" key="1">
    <citation type="journal article" date="2020" name="Fungal Divers.">
        <title>Resolving the Mortierellaceae phylogeny through synthesis of multi-gene phylogenetics and phylogenomics.</title>
        <authorList>
            <person name="Vandepol N."/>
            <person name="Liber J."/>
            <person name="Desiro A."/>
            <person name="Na H."/>
            <person name="Kennedy M."/>
            <person name="Barry K."/>
            <person name="Grigoriev I.V."/>
            <person name="Miller A.N."/>
            <person name="O'Donnell K."/>
            <person name="Stajich J.E."/>
            <person name="Bonito G."/>
        </authorList>
    </citation>
    <scope>NUCLEOTIDE SEQUENCE</scope>
    <source>
        <strain evidence="1">NRRL 6426</strain>
    </source>
</reference>
<organism evidence="1 2">
    <name type="scientific">Linnemannia schmuckeri</name>
    <dbReference type="NCBI Taxonomy" id="64567"/>
    <lineage>
        <taxon>Eukaryota</taxon>
        <taxon>Fungi</taxon>
        <taxon>Fungi incertae sedis</taxon>
        <taxon>Mucoromycota</taxon>
        <taxon>Mortierellomycotina</taxon>
        <taxon>Mortierellomycetes</taxon>
        <taxon>Mortierellales</taxon>
        <taxon>Mortierellaceae</taxon>
        <taxon>Linnemannia</taxon>
    </lineage>
</organism>
<keyword evidence="2" id="KW-1185">Reference proteome</keyword>